<dbReference type="Gene3D" id="3.40.50.10330">
    <property type="entry name" value="Probable inorganic polyphosphate/atp-NAD kinase, domain 1"/>
    <property type="match status" value="1"/>
</dbReference>
<dbReference type="PANTHER" id="PTHR12358:SF25">
    <property type="entry name" value="CERAMIDE KINASE"/>
    <property type="match status" value="1"/>
</dbReference>
<feature type="domain" description="DAGKc" evidence="1">
    <location>
        <begin position="135"/>
        <end position="246"/>
    </location>
</feature>
<evidence type="ECO:0000313" key="2">
    <source>
        <dbReference type="EMBL" id="MEQ2164876.1"/>
    </source>
</evidence>
<organism evidence="2 3">
    <name type="scientific">Goodea atripinnis</name>
    <dbReference type="NCBI Taxonomy" id="208336"/>
    <lineage>
        <taxon>Eukaryota</taxon>
        <taxon>Metazoa</taxon>
        <taxon>Chordata</taxon>
        <taxon>Craniata</taxon>
        <taxon>Vertebrata</taxon>
        <taxon>Euteleostomi</taxon>
        <taxon>Actinopterygii</taxon>
        <taxon>Neopterygii</taxon>
        <taxon>Teleostei</taxon>
        <taxon>Neoteleostei</taxon>
        <taxon>Acanthomorphata</taxon>
        <taxon>Ovalentaria</taxon>
        <taxon>Atherinomorphae</taxon>
        <taxon>Cyprinodontiformes</taxon>
        <taxon>Goodeidae</taxon>
        <taxon>Goodea</taxon>
    </lineage>
</organism>
<dbReference type="InterPro" id="IPR001206">
    <property type="entry name" value="Diacylglycerol_kinase_cat_dom"/>
</dbReference>
<dbReference type="PROSITE" id="PS50146">
    <property type="entry name" value="DAGK"/>
    <property type="match status" value="1"/>
</dbReference>
<name>A0ABV0N1B5_9TELE</name>
<comment type="caution">
    <text evidence="2">The sequence shown here is derived from an EMBL/GenBank/DDBJ whole genome shotgun (WGS) entry which is preliminary data.</text>
</comment>
<feature type="non-terminal residue" evidence="2">
    <location>
        <position position="246"/>
    </location>
</feature>
<proteinExistence type="predicted"/>
<sequence>MDRPGRLLLLSELCVRNVAYDVALSRFLLTWKRRVSSPMYRPFRPSLSRSVPVSEIISVREEDEESGSRRKDDGSWKKIKDGDGMDCRKSFTVSYVERCRQHRWRCAEVTFTCTEGALCQTWVSSITEQLASISSRPRSLLIYINPYGGKHQAKHIFEQKVAPLFAQAGISTHVIVTDYANHARDHLRTDAEINKFDGVVCVGGDGMFSEIIHGLVWRTQIDCGVDPNCPDETLSPCSLRIGIIPA</sequence>
<dbReference type="InterPro" id="IPR016064">
    <property type="entry name" value="NAD/diacylglycerol_kinase_sf"/>
</dbReference>
<dbReference type="PANTHER" id="PTHR12358">
    <property type="entry name" value="SPHINGOSINE KINASE"/>
    <property type="match status" value="1"/>
</dbReference>
<gene>
    <name evidence="2" type="ORF">GOODEAATRI_011205</name>
</gene>
<dbReference type="SUPFAM" id="SSF111331">
    <property type="entry name" value="NAD kinase/diacylglycerol kinase-like"/>
    <property type="match status" value="1"/>
</dbReference>
<dbReference type="InterPro" id="IPR057465">
    <property type="entry name" value="CERK_PH"/>
</dbReference>
<keyword evidence="3" id="KW-1185">Reference proteome</keyword>
<dbReference type="Pfam" id="PF25382">
    <property type="entry name" value="PH_CERK"/>
    <property type="match status" value="1"/>
</dbReference>
<evidence type="ECO:0000313" key="3">
    <source>
        <dbReference type="Proteomes" id="UP001476798"/>
    </source>
</evidence>
<protein>
    <recommendedName>
        <fullName evidence="1">DAGKc domain-containing protein</fullName>
    </recommendedName>
</protein>
<dbReference type="InterPro" id="IPR050187">
    <property type="entry name" value="Lipid_Phosphate_FormReg"/>
</dbReference>
<accession>A0ABV0N1B5</accession>
<evidence type="ECO:0000259" key="1">
    <source>
        <dbReference type="PROSITE" id="PS50146"/>
    </source>
</evidence>
<dbReference type="EMBL" id="JAHRIO010020672">
    <property type="protein sequence ID" value="MEQ2164876.1"/>
    <property type="molecule type" value="Genomic_DNA"/>
</dbReference>
<dbReference type="Proteomes" id="UP001476798">
    <property type="component" value="Unassembled WGS sequence"/>
</dbReference>
<reference evidence="2 3" key="1">
    <citation type="submission" date="2021-06" db="EMBL/GenBank/DDBJ databases">
        <authorList>
            <person name="Palmer J.M."/>
        </authorList>
    </citation>
    <scope>NUCLEOTIDE SEQUENCE [LARGE SCALE GENOMIC DNA]</scope>
    <source>
        <strain evidence="2 3">GA_2019</strain>
        <tissue evidence="2">Muscle</tissue>
    </source>
</reference>
<dbReference type="Pfam" id="PF00781">
    <property type="entry name" value="DAGK_cat"/>
    <property type="match status" value="1"/>
</dbReference>
<dbReference type="InterPro" id="IPR017438">
    <property type="entry name" value="ATP-NAD_kinase_N"/>
</dbReference>